<organism evidence="3 4">
    <name type="scientific">Favolaschia claudopus</name>
    <dbReference type="NCBI Taxonomy" id="2862362"/>
    <lineage>
        <taxon>Eukaryota</taxon>
        <taxon>Fungi</taxon>
        <taxon>Dikarya</taxon>
        <taxon>Basidiomycota</taxon>
        <taxon>Agaricomycotina</taxon>
        <taxon>Agaricomycetes</taxon>
        <taxon>Agaricomycetidae</taxon>
        <taxon>Agaricales</taxon>
        <taxon>Marasmiineae</taxon>
        <taxon>Mycenaceae</taxon>
        <taxon>Favolaschia</taxon>
    </lineage>
</organism>
<accession>A0AAV9ZLM6</accession>
<name>A0AAV9ZLM6_9AGAR</name>
<dbReference type="PROSITE" id="PS50048">
    <property type="entry name" value="ZN2_CY6_FUNGAL_2"/>
    <property type="match status" value="1"/>
</dbReference>
<dbReference type="AlphaFoldDB" id="A0AAV9ZLM6"/>
<evidence type="ECO:0000313" key="3">
    <source>
        <dbReference type="EMBL" id="KAK6985114.1"/>
    </source>
</evidence>
<feature type="region of interest" description="Disordered" evidence="1">
    <location>
        <begin position="249"/>
        <end position="281"/>
    </location>
</feature>
<protein>
    <recommendedName>
        <fullName evidence="2">Zn(2)-C6 fungal-type domain-containing protein</fullName>
    </recommendedName>
</protein>
<dbReference type="GO" id="GO:0008270">
    <property type="term" value="F:zinc ion binding"/>
    <property type="evidence" value="ECO:0007669"/>
    <property type="project" value="InterPro"/>
</dbReference>
<feature type="region of interest" description="Disordered" evidence="1">
    <location>
        <begin position="114"/>
        <end position="136"/>
    </location>
</feature>
<evidence type="ECO:0000313" key="4">
    <source>
        <dbReference type="Proteomes" id="UP001362999"/>
    </source>
</evidence>
<evidence type="ECO:0000259" key="2">
    <source>
        <dbReference type="PROSITE" id="PS50048"/>
    </source>
</evidence>
<dbReference type="CDD" id="cd00067">
    <property type="entry name" value="GAL4"/>
    <property type="match status" value="1"/>
</dbReference>
<feature type="region of interest" description="Disordered" evidence="1">
    <location>
        <begin position="79"/>
        <end position="100"/>
    </location>
</feature>
<dbReference type="InterPro" id="IPR001138">
    <property type="entry name" value="Zn2Cys6_DnaBD"/>
</dbReference>
<feature type="non-terminal residue" evidence="3">
    <location>
        <position position="1"/>
    </location>
</feature>
<dbReference type="InterPro" id="IPR036864">
    <property type="entry name" value="Zn2-C6_fun-type_DNA-bd_sf"/>
</dbReference>
<dbReference type="Proteomes" id="UP001362999">
    <property type="component" value="Unassembled WGS sequence"/>
</dbReference>
<feature type="compositionally biased region" description="Low complexity" evidence="1">
    <location>
        <begin position="123"/>
        <end position="136"/>
    </location>
</feature>
<keyword evidence="4" id="KW-1185">Reference proteome</keyword>
<reference evidence="3 4" key="1">
    <citation type="journal article" date="2024" name="J Genomics">
        <title>Draft genome sequencing and assembly of Favolaschia claudopus CIRM-BRFM 2984 isolated from oak limbs.</title>
        <authorList>
            <person name="Navarro D."/>
            <person name="Drula E."/>
            <person name="Chaduli D."/>
            <person name="Cazenave R."/>
            <person name="Ahrendt S."/>
            <person name="Wang J."/>
            <person name="Lipzen A."/>
            <person name="Daum C."/>
            <person name="Barry K."/>
            <person name="Grigoriev I.V."/>
            <person name="Favel A."/>
            <person name="Rosso M.N."/>
            <person name="Martin F."/>
        </authorList>
    </citation>
    <scope>NUCLEOTIDE SEQUENCE [LARGE SCALE GENOMIC DNA]</scope>
    <source>
        <strain evidence="3 4">CIRM-BRFM 2984</strain>
    </source>
</reference>
<evidence type="ECO:0000256" key="1">
    <source>
        <dbReference type="SAM" id="MobiDB-lite"/>
    </source>
</evidence>
<proteinExistence type="predicted"/>
<sequence>SNDVSVAQSSAWTFASFRLPLRSRSPHICSAAESSSKSLIRLPSYKELTATCGEITLPPNKAGRSSLFTAGLVHLPPLKLVPNSPSQRAPSKRPFFEEDEPDHKYLDLSSHLLLPSRRPRPSSPQSTDSITSTSSSSPSICAAHWSGSMASHTHPFRANSYVVTTNTKPSYSSETLPFPSSRGYDIQPRFKFSHAKAGGLTKKQPLSCYFCRERKIACGRPEDGSIDGTCNQCARRKIECRYPTVSHRGQRSRIKSAARKHAGPAGDPGLGIGGLPPPAHG</sequence>
<dbReference type="Gene3D" id="4.10.240.10">
    <property type="entry name" value="Zn(2)-C6 fungal-type DNA-binding domain"/>
    <property type="match status" value="1"/>
</dbReference>
<dbReference type="EMBL" id="JAWWNJ010000132">
    <property type="protein sequence ID" value="KAK6985114.1"/>
    <property type="molecule type" value="Genomic_DNA"/>
</dbReference>
<comment type="caution">
    <text evidence="3">The sequence shown here is derived from an EMBL/GenBank/DDBJ whole genome shotgun (WGS) entry which is preliminary data.</text>
</comment>
<dbReference type="SMART" id="SM00066">
    <property type="entry name" value="GAL4"/>
    <property type="match status" value="1"/>
</dbReference>
<feature type="domain" description="Zn(2)-C6 fungal-type" evidence="2">
    <location>
        <begin position="207"/>
        <end position="242"/>
    </location>
</feature>
<dbReference type="SUPFAM" id="SSF57701">
    <property type="entry name" value="Zn2/Cys6 DNA-binding domain"/>
    <property type="match status" value="1"/>
</dbReference>
<dbReference type="PROSITE" id="PS00463">
    <property type="entry name" value="ZN2_CY6_FUNGAL_1"/>
    <property type="match status" value="1"/>
</dbReference>
<gene>
    <name evidence="3" type="ORF">R3P38DRAFT_3102056</name>
</gene>
<feature type="compositionally biased region" description="Basic residues" evidence="1">
    <location>
        <begin position="249"/>
        <end position="262"/>
    </location>
</feature>
<dbReference type="GO" id="GO:0000981">
    <property type="term" value="F:DNA-binding transcription factor activity, RNA polymerase II-specific"/>
    <property type="evidence" value="ECO:0007669"/>
    <property type="project" value="InterPro"/>
</dbReference>